<reference evidence="20" key="1">
    <citation type="submission" date="2025-08" db="UniProtKB">
        <authorList>
            <consortium name="RefSeq"/>
        </authorList>
    </citation>
    <scope>IDENTIFICATION</scope>
    <source>
        <tissue evidence="20">Whole organism</tissue>
    </source>
</reference>
<dbReference type="GO" id="GO:0012505">
    <property type="term" value="C:endomembrane system"/>
    <property type="evidence" value="ECO:0007669"/>
    <property type="project" value="UniProtKB-SubCell"/>
</dbReference>
<evidence type="ECO:0000256" key="2">
    <source>
        <dbReference type="ARBA" id="ARBA00004906"/>
    </source>
</evidence>
<evidence type="ECO:0000256" key="8">
    <source>
        <dbReference type="ARBA" id="ARBA00022771"/>
    </source>
</evidence>
<dbReference type="GO" id="GO:0008270">
    <property type="term" value="F:zinc ion binding"/>
    <property type="evidence" value="ECO:0007669"/>
    <property type="project" value="UniProtKB-KW"/>
</dbReference>
<dbReference type="PROSITE" id="PS50089">
    <property type="entry name" value="ZF_RING_2"/>
    <property type="match status" value="1"/>
</dbReference>
<dbReference type="InterPro" id="IPR051653">
    <property type="entry name" value="E3_ligase_sorting_rcpt"/>
</dbReference>
<keyword evidence="12" id="KW-0325">Glycoprotein</keyword>
<dbReference type="InterPro" id="IPR013083">
    <property type="entry name" value="Znf_RING/FYVE/PHD"/>
</dbReference>
<evidence type="ECO:0000256" key="10">
    <source>
        <dbReference type="ARBA" id="ARBA00022989"/>
    </source>
</evidence>
<keyword evidence="8 14" id="KW-0863">Zinc-finger</keyword>
<dbReference type="CTD" id="40791"/>
<dbReference type="SMART" id="SM00184">
    <property type="entry name" value="RING"/>
    <property type="match status" value="1"/>
</dbReference>
<dbReference type="GeneID" id="108666654"/>
<evidence type="ECO:0000256" key="9">
    <source>
        <dbReference type="ARBA" id="ARBA00022833"/>
    </source>
</evidence>
<dbReference type="SUPFAM" id="SSF57850">
    <property type="entry name" value="RING/U-box"/>
    <property type="match status" value="1"/>
</dbReference>
<keyword evidence="4" id="KW-0808">Transferase</keyword>
<evidence type="ECO:0000256" key="4">
    <source>
        <dbReference type="ARBA" id="ARBA00022679"/>
    </source>
</evidence>
<evidence type="ECO:0000256" key="3">
    <source>
        <dbReference type="ARBA" id="ARBA00012483"/>
    </source>
</evidence>
<feature type="transmembrane region" description="Helical" evidence="16">
    <location>
        <begin position="177"/>
        <end position="201"/>
    </location>
</feature>
<dbReference type="InterPro" id="IPR044744">
    <property type="entry name" value="ZNRF4/RNF13/RNF167_PA"/>
</dbReference>
<dbReference type="AlphaFoldDB" id="A0A8B7N627"/>
<dbReference type="PANTHER" id="PTHR47168">
    <property type="entry name" value="RING ZINC FINGER DOMAIN SUPERFAMILY PROTEIN-RELATED"/>
    <property type="match status" value="1"/>
</dbReference>
<keyword evidence="6" id="KW-0479">Metal-binding</keyword>
<dbReference type="EC" id="2.3.2.27" evidence="3"/>
<feature type="compositionally biased region" description="Basic residues" evidence="15">
    <location>
        <begin position="432"/>
        <end position="441"/>
    </location>
</feature>
<dbReference type="InterPro" id="IPR003137">
    <property type="entry name" value="PA_domain"/>
</dbReference>
<feature type="region of interest" description="Disordered" evidence="15">
    <location>
        <begin position="432"/>
        <end position="485"/>
    </location>
</feature>
<evidence type="ECO:0000256" key="11">
    <source>
        <dbReference type="ARBA" id="ARBA00023136"/>
    </source>
</evidence>
<evidence type="ECO:0000256" key="1">
    <source>
        <dbReference type="ARBA" id="ARBA00000900"/>
    </source>
</evidence>
<dbReference type="GO" id="GO:0061630">
    <property type="term" value="F:ubiquitin protein ligase activity"/>
    <property type="evidence" value="ECO:0007669"/>
    <property type="project" value="UniProtKB-EC"/>
</dbReference>
<dbReference type="Pfam" id="PF13639">
    <property type="entry name" value="zf-RING_2"/>
    <property type="match status" value="1"/>
</dbReference>
<evidence type="ECO:0000259" key="18">
    <source>
        <dbReference type="PROSITE" id="PS50089"/>
    </source>
</evidence>
<proteinExistence type="predicted"/>
<dbReference type="OMA" id="HRRNCTF"/>
<sequence>MTFLSRTAAALLWLSWVIVPHVKAEVVVVDRILNKTNDVMADMASIFGPELSFIGLKGLLVKAHPPDACQAIKGPPIFPDNISPAYAHWVVLIHRRNCTFAEKVQNAQNAGFAAVIVMNIGSDDIEPMNASDKDAENITIPSVFIGQSDGDTLELLFLNYRRFGVIISADLPDIESYLLPFAITVAVCFVGMLLCMIVKCVRDYRRSMRHRLSWRALRRLPLHKFKAGVDTYDMCAICLDDYLDGDKLRILPCNHAYHSRCIDPWLTKRRRVCPVCKQKVRTAGEPLDDSDDEDLDHVTERAPLLQQATQVSSGTFANNRENPFARATRLARENNPRRHQRYGRLSDDDVSEDGVVAVSSDSSRRASADIATVHGAADGYVHSSADSDINASADGHVYASDAEAAMAAAAMQPAADECLDDQLKVVSVTRSVKKKKSKKNRDRSDVEPYVAPASGPSSAVVLQVDPPASDDSIAPEMSAAHPDMV</sequence>
<feature type="domain" description="RING-type" evidence="18">
    <location>
        <begin position="235"/>
        <end position="277"/>
    </location>
</feature>
<keyword evidence="9" id="KW-0862">Zinc</keyword>
<dbReference type="Pfam" id="PF02225">
    <property type="entry name" value="PA"/>
    <property type="match status" value="1"/>
</dbReference>
<evidence type="ECO:0000256" key="6">
    <source>
        <dbReference type="ARBA" id="ARBA00022723"/>
    </source>
</evidence>
<keyword evidence="10 16" id="KW-1133">Transmembrane helix</keyword>
<evidence type="ECO:0000256" key="15">
    <source>
        <dbReference type="SAM" id="MobiDB-lite"/>
    </source>
</evidence>
<dbReference type="InterPro" id="IPR046450">
    <property type="entry name" value="PA_dom_sf"/>
</dbReference>
<dbReference type="FunFam" id="3.30.40.10:FF:000824">
    <property type="entry name" value="E3 ubiquitin-protein ligase RNF13"/>
    <property type="match status" value="1"/>
</dbReference>
<comment type="subcellular location">
    <subcellularLocation>
        <location evidence="13">Endomembrane system</location>
        <topology evidence="13">Single-pass type I membrane protein</topology>
    </subcellularLocation>
</comment>
<dbReference type="Gene3D" id="3.30.40.10">
    <property type="entry name" value="Zinc/RING finger domain, C3HC4 (zinc finger)"/>
    <property type="match status" value="1"/>
</dbReference>
<dbReference type="GO" id="GO:0005737">
    <property type="term" value="C:cytoplasm"/>
    <property type="evidence" value="ECO:0007669"/>
    <property type="project" value="UniProtKB-ARBA"/>
</dbReference>
<keyword evidence="7 17" id="KW-0732">Signal</keyword>
<accession>A0A8B7N627</accession>
<evidence type="ECO:0000313" key="20">
    <source>
        <dbReference type="RefSeq" id="XP_018009060.1"/>
    </source>
</evidence>
<dbReference type="PANTHER" id="PTHR47168:SF1">
    <property type="entry name" value="OS02G0798600 PROTEIN"/>
    <property type="match status" value="1"/>
</dbReference>
<evidence type="ECO:0000256" key="7">
    <source>
        <dbReference type="ARBA" id="ARBA00022729"/>
    </source>
</evidence>
<dbReference type="SUPFAM" id="SSF52025">
    <property type="entry name" value="PA domain"/>
    <property type="match status" value="1"/>
</dbReference>
<evidence type="ECO:0000256" key="12">
    <source>
        <dbReference type="ARBA" id="ARBA00023180"/>
    </source>
</evidence>
<comment type="catalytic activity">
    <reaction evidence="1">
        <text>S-ubiquitinyl-[E2 ubiquitin-conjugating enzyme]-L-cysteine + [acceptor protein]-L-lysine = [E2 ubiquitin-conjugating enzyme]-L-cysteine + N(6)-ubiquitinyl-[acceptor protein]-L-lysine.</text>
        <dbReference type="EC" id="2.3.2.27"/>
    </reaction>
</comment>
<dbReference type="RefSeq" id="XP_018009060.1">
    <property type="nucleotide sequence ID" value="XM_018153571.2"/>
</dbReference>
<keyword evidence="11 16" id="KW-0472">Membrane</keyword>
<dbReference type="InterPro" id="IPR001841">
    <property type="entry name" value="Znf_RING"/>
</dbReference>
<dbReference type="OrthoDB" id="8062037at2759"/>
<dbReference type="CDD" id="cd02123">
    <property type="entry name" value="PA_C_RZF_like"/>
    <property type="match status" value="1"/>
</dbReference>
<name>A0A8B7N627_HYAAZ</name>
<dbReference type="Proteomes" id="UP000694843">
    <property type="component" value="Unplaced"/>
</dbReference>
<evidence type="ECO:0000256" key="5">
    <source>
        <dbReference type="ARBA" id="ARBA00022692"/>
    </source>
</evidence>
<keyword evidence="19" id="KW-1185">Reference proteome</keyword>
<evidence type="ECO:0000256" key="14">
    <source>
        <dbReference type="PROSITE-ProRule" id="PRU00175"/>
    </source>
</evidence>
<evidence type="ECO:0000256" key="16">
    <source>
        <dbReference type="SAM" id="Phobius"/>
    </source>
</evidence>
<protein>
    <recommendedName>
        <fullName evidence="3">RING-type E3 ubiquitin transferase</fullName>
        <ecNumber evidence="3">2.3.2.27</ecNumber>
    </recommendedName>
</protein>
<gene>
    <name evidence="20" type="primary">LOC108666654</name>
</gene>
<keyword evidence="5 16" id="KW-0812">Transmembrane</keyword>
<evidence type="ECO:0000256" key="17">
    <source>
        <dbReference type="SAM" id="SignalP"/>
    </source>
</evidence>
<dbReference type="FunFam" id="3.50.30.30:FF:000026">
    <property type="entry name" value="E3 ubiquitin-protein ligase RNF13"/>
    <property type="match status" value="1"/>
</dbReference>
<feature type="signal peptide" evidence="17">
    <location>
        <begin position="1"/>
        <end position="24"/>
    </location>
</feature>
<dbReference type="KEGG" id="hazt:108666654"/>
<dbReference type="Gene3D" id="3.50.30.30">
    <property type="match status" value="1"/>
</dbReference>
<evidence type="ECO:0000313" key="19">
    <source>
        <dbReference type="Proteomes" id="UP000694843"/>
    </source>
</evidence>
<comment type="pathway">
    <text evidence="2">Protein modification; protein ubiquitination.</text>
</comment>
<organism evidence="19 20">
    <name type="scientific">Hyalella azteca</name>
    <name type="common">Amphipod</name>
    <dbReference type="NCBI Taxonomy" id="294128"/>
    <lineage>
        <taxon>Eukaryota</taxon>
        <taxon>Metazoa</taxon>
        <taxon>Ecdysozoa</taxon>
        <taxon>Arthropoda</taxon>
        <taxon>Crustacea</taxon>
        <taxon>Multicrustacea</taxon>
        <taxon>Malacostraca</taxon>
        <taxon>Eumalacostraca</taxon>
        <taxon>Peracarida</taxon>
        <taxon>Amphipoda</taxon>
        <taxon>Senticaudata</taxon>
        <taxon>Talitrida</taxon>
        <taxon>Talitroidea</taxon>
        <taxon>Hyalellidae</taxon>
        <taxon>Hyalella</taxon>
    </lineage>
</organism>
<evidence type="ECO:0000256" key="13">
    <source>
        <dbReference type="ARBA" id="ARBA00046288"/>
    </source>
</evidence>
<feature type="chain" id="PRO_5034205362" description="RING-type E3 ubiquitin transferase" evidence="17">
    <location>
        <begin position="25"/>
        <end position="485"/>
    </location>
</feature>